<evidence type="ECO:0000256" key="1">
    <source>
        <dbReference type="SAM" id="Phobius"/>
    </source>
</evidence>
<dbReference type="EMBL" id="VKLW01000048">
    <property type="protein sequence ID" value="TYK31936.1"/>
    <property type="molecule type" value="Genomic_DNA"/>
</dbReference>
<feature type="transmembrane region" description="Helical" evidence="1">
    <location>
        <begin position="6"/>
        <end position="23"/>
    </location>
</feature>
<dbReference type="GO" id="GO:0015035">
    <property type="term" value="F:protein-disulfide reductase activity"/>
    <property type="evidence" value="ECO:0007669"/>
    <property type="project" value="TreeGrafter"/>
</dbReference>
<organism evidence="3 4">
    <name type="scientific">Bacteroides pyogenes</name>
    <dbReference type="NCBI Taxonomy" id="310300"/>
    <lineage>
        <taxon>Bacteria</taxon>
        <taxon>Pseudomonadati</taxon>
        <taxon>Bacteroidota</taxon>
        <taxon>Bacteroidia</taxon>
        <taxon>Bacteroidales</taxon>
        <taxon>Bacteroidaceae</taxon>
        <taxon>Bacteroides</taxon>
    </lineage>
</organism>
<dbReference type="CDD" id="cd02947">
    <property type="entry name" value="TRX_family"/>
    <property type="match status" value="1"/>
</dbReference>
<evidence type="ECO:0000313" key="4">
    <source>
        <dbReference type="Proteomes" id="UP000324383"/>
    </source>
</evidence>
<keyword evidence="1" id="KW-0812">Transmembrane</keyword>
<dbReference type="SUPFAM" id="SSF52833">
    <property type="entry name" value="Thioredoxin-like"/>
    <property type="match status" value="1"/>
</dbReference>
<dbReference type="Proteomes" id="UP000324383">
    <property type="component" value="Unassembled WGS sequence"/>
</dbReference>
<evidence type="ECO:0000259" key="2">
    <source>
        <dbReference type="PROSITE" id="PS51352"/>
    </source>
</evidence>
<keyword evidence="4" id="KW-1185">Reference proteome</keyword>
<protein>
    <submittedName>
        <fullName evidence="3">Thioredoxin family protein</fullName>
    </submittedName>
</protein>
<keyword evidence="1" id="KW-1133">Transmembrane helix</keyword>
<dbReference type="GO" id="GO:0045454">
    <property type="term" value="P:cell redox homeostasis"/>
    <property type="evidence" value="ECO:0007669"/>
    <property type="project" value="TreeGrafter"/>
</dbReference>
<name>A0A5D3E8G2_9BACE</name>
<dbReference type="PROSITE" id="PS51352">
    <property type="entry name" value="THIOREDOXIN_2"/>
    <property type="match status" value="1"/>
</dbReference>
<evidence type="ECO:0000313" key="3">
    <source>
        <dbReference type="EMBL" id="TYK31936.1"/>
    </source>
</evidence>
<sequence>MRKYSCYIPVILILISFCSLILFRGSLTRYASRIMTNGMEPEEKSIVENIISEQYDYSKNTKGYECTFLEFGSVGCNSCRQMESVMAEIKQKYSNRVKVVFINVSQKENRELVDYFGIVTIPTQVLLDKKGKEYFRHNGYLSADDLSRHFLE</sequence>
<dbReference type="PANTHER" id="PTHR45663:SF11">
    <property type="entry name" value="GEO12009P1"/>
    <property type="match status" value="1"/>
</dbReference>
<dbReference type="RefSeq" id="WP_148730946.1">
    <property type="nucleotide sequence ID" value="NZ_VKLY01000049.1"/>
</dbReference>
<feature type="domain" description="Thioredoxin" evidence="2">
    <location>
        <begin position="35"/>
        <end position="152"/>
    </location>
</feature>
<dbReference type="InterPro" id="IPR013766">
    <property type="entry name" value="Thioredoxin_domain"/>
</dbReference>
<proteinExistence type="predicted"/>
<dbReference type="InterPro" id="IPR012336">
    <property type="entry name" value="Thioredoxin-like_fold"/>
</dbReference>
<dbReference type="GO" id="GO:0005829">
    <property type="term" value="C:cytosol"/>
    <property type="evidence" value="ECO:0007669"/>
    <property type="project" value="TreeGrafter"/>
</dbReference>
<dbReference type="AlphaFoldDB" id="A0A5D3E8G2"/>
<dbReference type="Gene3D" id="3.40.30.10">
    <property type="entry name" value="Glutaredoxin"/>
    <property type="match status" value="1"/>
</dbReference>
<dbReference type="InterPro" id="IPR036249">
    <property type="entry name" value="Thioredoxin-like_sf"/>
</dbReference>
<reference evidence="3 4" key="1">
    <citation type="submission" date="2019-07" db="EMBL/GenBank/DDBJ databases">
        <title>Draft Genome Sequences of Bacteroides pyogenes Strains Isolated from the Uterus Holstein Dairy Cows with Metritis.</title>
        <authorList>
            <person name="Cunha F."/>
            <person name="Galvao K.N."/>
            <person name="Jeon S.J."/>
            <person name="Jeong K.C."/>
        </authorList>
    </citation>
    <scope>NUCLEOTIDE SEQUENCE [LARGE SCALE GENOMIC DNA]</scope>
    <source>
        <strain evidence="3 4">KG-31</strain>
    </source>
</reference>
<comment type="caution">
    <text evidence="3">The sequence shown here is derived from an EMBL/GenBank/DDBJ whole genome shotgun (WGS) entry which is preliminary data.</text>
</comment>
<dbReference type="PANTHER" id="PTHR45663">
    <property type="entry name" value="GEO12009P1"/>
    <property type="match status" value="1"/>
</dbReference>
<gene>
    <name evidence="3" type="ORF">FNJ60_14390</name>
</gene>
<accession>A0A5D3E8G2</accession>
<dbReference type="Pfam" id="PF13098">
    <property type="entry name" value="Thioredoxin_2"/>
    <property type="match status" value="1"/>
</dbReference>
<keyword evidence="1" id="KW-0472">Membrane</keyword>